<dbReference type="AlphaFoldDB" id="A0A4R8LP21"/>
<keyword evidence="6" id="KW-0564">Palmitate</keyword>
<keyword evidence="11" id="KW-1185">Reference proteome</keyword>
<proteinExistence type="inferred from homology"/>
<evidence type="ECO:0000313" key="10">
    <source>
        <dbReference type="EMBL" id="TDY47986.1"/>
    </source>
</evidence>
<dbReference type="InterPro" id="IPR008844">
    <property type="entry name" value="Spore_GerAC-like"/>
</dbReference>
<dbReference type="InterPro" id="IPR046953">
    <property type="entry name" value="Spore_GerAC-like_C"/>
</dbReference>
<sequence>MMFLVLLCVTGCGDYQKINERSQIIGVGVDAVPGRNDVLAFTLQIPNLEKPTSQSMNLGTSGRQGGESQPYKNFYVEATSLQSALARAQTTYDKSFFLGNMETIVFQSQLSEQAVMRVTEQMMRDESLDKLAVVVASPSSARSVLEANTSSPPATYIESMWTRSIPQRGFTAPTRLWEFWRDAELIGREPHMPLVETLDDGVKVGGTLAFQGYRPVWALSPDDTVFYNLLAHDIHALALNIPDGDKSFDIKNTSSRSSFYVTDDHGMLTLHDSIQVNADLASSEGLGQRPTTNAESERYEDVIESYVRENALNVLKRLQENQTDIVGFGFWYMIKHPKAAMLVRDQWSDMFRHARLDVQVHCTISREGNLI</sequence>
<name>A0A4R8LP21_9BACL</name>
<evidence type="ECO:0000256" key="6">
    <source>
        <dbReference type="ARBA" id="ARBA00023139"/>
    </source>
</evidence>
<dbReference type="Pfam" id="PF05504">
    <property type="entry name" value="Spore_GerAC"/>
    <property type="match status" value="1"/>
</dbReference>
<feature type="domain" description="Spore germination protein N-terminal" evidence="9">
    <location>
        <begin position="14"/>
        <end position="196"/>
    </location>
</feature>
<evidence type="ECO:0000256" key="2">
    <source>
        <dbReference type="ARBA" id="ARBA00007886"/>
    </source>
</evidence>
<comment type="caution">
    <text evidence="10">The sequence shown here is derived from an EMBL/GenBank/DDBJ whole genome shotgun (WGS) entry which is preliminary data.</text>
</comment>
<evidence type="ECO:0000256" key="7">
    <source>
        <dbReference type="ARBA" id="ARBA00023288"/>
    </source>
</evidence>
<evidence type="ECO:0000256" key="4">
    <source>
        <dbReference type="ARBA" id="ARBA00022729"/>
    </source>
</evidence>
<keyword evidence="4" id="KW-0732">Signal</keyword>
<dbReference type="InterPro" id="IPR057336">
    <property type="entry name" value="GerAC_N"/>
</dbReference>
<comment type="subcellular location">
    <subcellularLocation>
        <location evidence="1">Membrane</location>
        <topology evidence="1">Lipid-anchor</topology>
    </subcellularLocation>
</comment>
<dbReference type="PANTHER" id="PTHR35789">
    <property type="entry name" value="SPORE GERMINATION PROTEIN B3"/>
    <property type="match status" value="1"/>
</dbReference>
<evidence type="ECO:0000259" key="8">
    <source>
        <dbReference type="Pfam" id="PF05504"/>
    </source>
</evidence>
<organism evidence="10 11">
    <name type="scientific">Alicyclobacillus sacchari</name>
    <dbReference type="NCBI Taxonomy" id="392010"/>
    <lineage>
        <taxon>Bacteria</taxon>
        <taxon>Bacillati</taxon>
        <taxon>Bacillota</taxon>
        <taxon>Bacilli</taxon>
        <taxon>Bacillales</taxon>
        <taxon>Alicyclobacillaceae</taxon>
        <taxon>Alicyclobacillus</taxon>
    </lineage>
</organism>
<evidence type="ECO:0000259" key="9">
    <source>
        <dbReference type="Pfam" id="PF25198"/>
    </source>
</evidence>
<dbReference type="NCBIfam" id="TIGR02887">
    <property type="entry name" value="spore_ger_x_C"/>
    <property type="match status" value="1"/>
</dbReference>
<feature type="domain" description="Spore germination GerAC-like C-terminal" evidence="8">
    <location>
        <begin position="206"/>
        <end position="368"/>
    </location>
</feature>
<keyword evidence="5" id="KW-0472">Membrane</keyword>
<evidence type="ECO:0000313" key="11">
    <source>
        <dbReference type="Proteomes" id="UP000294581"/>
    </source>
</evidence>
<dbReference type="PANTHER" id="PTHR35789:SF1">
    <property type="entry name" value="SPORE GERMINATION PROTEIN B3"/>
    <property type="match status" value="1"/>
</dbReference>
<evidence type="ECO:0000256" key="1">
    <source>
        <dbReference type="ARBA" id="ARBA00004635"/>
    </source>
</evidence>
<evidence type="ECO:0000256" key="3">
    <source>
        <dbReference type="ARBA" id="ARBA00022544"/>
    </source>
</evidence>
<accession>A0A4R8LP21</accession>
<dbReference type="GO" id="GO:0009847">
    <property type="term" value="P:spore germination"/>
    <property type="evidence" value="ECO:0007669"/>
    <property type="project" value="InterPro"/>
</dbReference>
<reference evidence="10 11" key="1">
    <citation type="submission" date="2019-03" db="EMBL/GenBank/DDBJ databases">
        <title>Genomic Encyclopedia of Type Strains, Phase IV (KMG-IV): sequencing the most valuable type-strain genomes for metagenomic binning, comparative biology and taxonomic classification.</title>
        <authorList>
            <person name="Goeker M."/>
        </authorList>
    </citation>
    <scope>NUCLEOTIDE SEQUENCE [LARGE SCALE GENOMIC DNA]</scope>
    <source>
        <strain evidence="10 11">DSM 17974</strain>
    </source>
</reference>
<keyword evidence="3" id="KW-0309">Germination</keyword>
<dbReference type="GO" id="GO:0016020">
    <property type="term" value="C:membrane"/>
    <property type="evidence" value="ECO:0007669"/>
    <property type="project" value="UniProtKB-SubCell"/>
</dbReference>
<dbReference type="EMBL" id="SORF01000005">
    <property type="protein sequence ID" value="TDY47986.1"/>
    <property type="molecule type" value="Genomic_DNA"/>
</dbReference>
<dbReference type="InterPro" id="IPR038501">
    <property type="entry name" value="Spore_GerAC_C_sf"/>
</dbReference>
<gene>
    <name evidence="10" type="ORF">C7445_105167</name>
</gene>
<comment type="similarity">
    <text evidence="2">Belongs to the GerABKC lipoprotein family.</text>
</comment>
<keyword evidence="7" id="KW-0449">Lipoprotein</keyword>
<evidence type="ECO:0000256" key="5">
    <source>
        <dbReference type="ARBA" id="ARBA00023136"/>
    </source>
</evidence>
<dbReference type="Pfam" id="PF25198">
    <property type="entry name" value="Spore_GerAC_N"/>
    <property type="match status" value="1"/>
</dbReference>
<protein>
    <submittedName>
        <fullName evidence="10">Ger(X)C family germination protein</fullName>
    </submittedName>
</protein>
<dbReference type="Proteomes" id="UP000294581">
    <property type="component" value="Unassembled WGS sequence"/>
</dbReference>
<dbReference type="Gene3D" id="3.30.300.210">
    <property type="entry name" value="Nutrient germinant receptor protein C, domain 3"/>
    <property type="match status" value="1"/>
</dbReference>